<sequence length="419" mass="48243">MKQSQQPPPPLPPPFMFCNPNSKLFSLLSGFFLFGFGLALGTIVSFYINTIPFPLQTSQVSLISSSPPPSPSPPPPPPPPPPPLPPPPPPPLPSPPPPPPTLSSSKEHVGFKEFLHPMELMHDMTDEELLWRASMVPQIQEVPYRRVPKVAFMFLTRGPLAFAPLWDLFFRGNEGLYSIYIHSDPSFHESFPEDSLFHGRRIPSKGVQWGELSMMEAERRLLANALLDFSNQRFVLLSESCVPIFNFATIYAYLINSTFTYVEAYDDPGQTGRGRYNKRLRPYLKLQQWRKGSQWFEIDRTMATELISDSKYYQLFAKYCKPSCYVDEHYIPTYVNIKAWWRNSNRSVTWVDWSNGGAHPTLYWRTDVTVDLLTKMRMGSSCMYNGRKTRFCFLFARKFAPNSLERLMRFAHEILDFDS</sequence>
<evidence type="ECO:0000256" key="4">
    <source>
        <dbReference type="ARBA" id="ARBA00023136"/>
    </source>
</evidence>
<comment type="subcellular location">
    <subcellularLocation>
        <location evidence="1">Membrane</location>
        <topology evidence="1">Single-pass type II membrane protein</topology>
    </subcellularLocation>
</comment>
<gene>
    <name evidence="8" type="ORF">J5N97_007537</name>
</gene>
<evidence type="ECO:0000256" key="6">
    <source>
        <dbReference type="SAM" id="MobiDB-lite"/>
    </source>
</evidence>
<evidence type="ECO:0000256" key="5">
    <source>
        <dbReference type="ARBA" id="ARBA00023180"/>
    </source>
</evidence>
<feature type="compositionally biased region" description="Pro residues" evidence="6">
    <location>
        <begin position="66"/>
        <end position="101"/>
    </location>
</feature>
<protein>
    <recommendedName>
        <fullName evidence="10">Core-2/I-branching beta-1,6-N-acetylglucosaminyltransferase family protein</fullName>
    </recommendedName>
</protein>
<evidence type="ECO:0000256" key="7">
    <source>
        <dbReference type="SAM" id="Phobius"/>
    </source>
</evidence>
<evidence type="ECO:0008006" key="10">
    <source>
        <dbReference type="Google" id="ProtNLM"/>
    </source>
</evidence>
<dbReference type="Pfam" id="PF02485">
    <property type="entry name" value="Branch"/>
    <property type="match status" value="1"/>
</dbReference>
<dbReference type="GO" id="GO:0016020">
    <property type="term" value="C:membrane"/>
    <property type="evidence" value="ECO:0007669"/>
    <property type="project" value="UniProtKB-SubCell"/>
</dbReference>
<dbReference type="SUPFAM" id="SSF101447">
    <property type="entry name" value="Formin homology 2 domain (FH2 domain)"/>
    <property type="match status" value="1"/>
</dbReference>
<evidence type="ECO:0000256" key="1">
    <source>
        <dbReference type="ARBA" id="ARBA00004606"/>
    </source>
</evidence>
<dbReference type="AlphaFoldDB" id="A0A9D5DC31"/>
<dbReference type="PANTHER" id="PTHR31042:SF131">
    <property type="entry name" value="CORE-2_I-BRANCHING BETA-1,6-N-ACETYLGLUCOSAMINYLTRANSFERASE FAMILY PROTEIN"/>
    <property type="match status" value="1"/>
</dbReference>
<accession>A0A9D5DC31</accession>
<dbReference type="OrthoDB" id="191334at2759"/>
<dbReference type="Proteomes" id="UP001085076">
    <property type="component" value="Miscellaneous, Linkage group lg01"/>
</dbReference>
<feature type="transmembrane region" description="Helical" evidence="7">
    <location>
        <begin position="24"/>
        <end position="48"/>
    </location>
</feature>
<evidence type="ECO:0000313" key="9">
    <source>
        <dbReference type="Proteomes" id="UP001085076"/>
    </source>
</evidence>
<organism evidence="8 9">
    <name type="scientific">Dioscorea zingiberensis</name>
    <dbReference type="NCBI Taxonomy" id="325984"/>
    <lineage>
        <taxon>Eukaryota</taxon>
        <taxon>Viridiplantae</taxon>
        <taxon>Streptophyta</taxon>
        <taxon>Embryophyta</taxon>
        <taxon>Tracheophyta</taxon>
        <taxon>Spermatophyta</taxon>
        <taxon>Magnoliopsida</taxon>
        <taxon>Liliopsida</taxon>
        <taxon>Dioscoreales</taxon>
        <taxon>Dioscoreaceae</taxon>
        <taxon>Dioscorea</taxon>
    </lineage>
</organism>
<evidence type="ECO:0000256" key="3">
    <source>
        <dbReference type="ARBA" id="ARBA00022679"/>
    </source>
</evidence>
<dbReference type="EMBL" id="JAGGNH010000001">
    <property type="protein sequence ID" value="KAJ0989181.1"/>
    <property type="molecule type" value="Genomic_DNA"/>
</dbReference>
<keyword evidence="9" id="KW-1185">Reference proteome</keyword>
<reference evidence="8" key="2">
    <citation type="journal article" date="2022" name="Hortic Res">
        <title>The genome of Dioscorea zingiberensis sheds light on the biosynthesis, origin and evolution of the medicinally important diosgenin saponins.</title>
        <authorList>
            <person name="Li Y."/>
            <person name="Tan C."/>
            <person name="Li Z."/>
            <person name="Guo J."/>
            <person name="Li S."/>
            <person name="Chen X."/>
            <person name="Wang C."/>
            <person name="Dai X."/>
            <person name="Yang H."/>
            <person name="Song W."/>
            <person name="Hou L."/>
            <person name="Xu J."/>
            <person name="Tong Z."/>
            <person name="Xu A."/>
            <person name="Yuan X."/>
            <person name="Wang W."/>
            <person name="Yang Q."/>
            <person name="Chen L."/>
            <person name="Sun Z."/>
            <person name="Wang K."/>
            <person name="Pan B."/>
            <person name="Chen J."/>
            <person name="Bao Y."/>
            <person name="Liu F."/>
            <person name="Qi X."/>
            <person name="Gang D.R."/>
            <person name="Wen J."/>
            <person name="Li J."/>
        </authorList>
    </citation>
    <scope>NUCLEOTIDE SEQUENCE</scope>
    <source>
        <strain evidence="8">Dzin_1.0</strain>
    </source>
</reference>
<name>A0A9D5DC31_9LILI</name>
<dbReference type="PANTHER" id="PTHR31042">
    <property type="entry name" value="CORE-2/I-BRANCHING BETA-1,6-N-ACETYLGLUCOSAMINYLTRANSFERASE FAMILY PROTEIN-RELATED"/>
    <property type="match status" value="1"/>
</dbReference>
<keyword evidence="7" id="KW-0812">Transmembrane</keyword>
<keyword evidence="5" id="KW-0325">Glycoprotein</keyword>
<feature type="region of interest" description="Disordered" evidence="6">
    <location>
        <begin position="60"/>
        <end position="106"/>
    </location>
</feature>
<evidence type="ECO:0000313" key="8">
    <source>
        <dbReference type="EMBL" id="KAJ0989181.1"/>
    </source>
</evidence>
<evidence type="ECO:0000256" key="2">
    <source>
        <dbReference type="ARBA" id="ARBA00022676"/>
    </source>
</evidence>
<keyword evidence="3" id="KW-0808">Transferase</keyword>
<comment type="caution">
    <text evidence="8">The sequence shown here is derived from an EMBL/GenBank/DDBJ whole genome shotgun (WGS) entry which is preliminary data.</text>
</comment>
<keyword evidence="4 7" id="KW-0472">Membrane</keyword>
<reference evidence="8" key="1">
    <citation type="submission" date="2021-03" db="EMBL/GenBank/DDBJ databases">
        <authorList>
            <person name="Li Z."/>
            <person name="Yang C."/>
        </authorList>
    </citation>
    <scope>NUCLEOTIDE SEQUENCE</scope>
    <source>
        <strain evidence="8">Dzin_1.0</strain>
        <tissue evidence="8">Leaf</tissue>
    </source>
</reference>
<dbReference type="PRINTS" id="PR01217">
    <property type="entry name" value="PRICHEXTENSN"/>
</dbReference>
<keyword evidence="7" id="KW-1133">Transmembrane helix</keyword>
<dbReference type="InterPro" id="IPR003406">
    <property type="entry name" value="Glyco_trans_14"/>
</dbReference>
<keyword evidence="2" id="KW-0328">Glycosyltransferase</keyword>
<proteinExistence type="predicted"/>
<dbReference type="InterPro" id="IPR044174">
    <property type="entry name" value="BC10-like"/>
</dbReference>
<dbReference type="GO" id="GO:0016757">
    <property type="term" value="F:glycosyltransferase activity"/>
    <property type="evidence" value="ECO:0007669"/>
    <property type="project" value="UniProtKB-KW"/>
</dbReference>